<keyword evidence="1 5" id="KW-0132">Cell division</keyword>
<dbReference type="InterPro" id="IPR038594">
    <property type="entry name" value="SepF-like_sf"/>
</dbReference>
<evidence type="ECO:0000256" key="1">
    <source>
        <dbReference type="ARBA" id="ARBA00022618"/>
    </source>
</evidence>
<sequence length="133" mass="14830">MEELELQDKPGLFGRIAGIFSREDDEDVDDTRKGKNLTLRTAHRYTITVRRQVVSFDDAMAAADGLKQGEQQILNLSGTDAQLRQKIVDFMCGVNFAQEGTWEEVGEHVYLIVPACAYVEVAPATPRMGAIRN</sequence>
<evidence type="ECO:0000256" key="2">
    <source>
        <dbReference type="ARBA" id="ARBA00023210"/>
    </source>
</evidence>
<proteinExistence type="predicted"/>
<dbReference type="Gene3D" id="3.30.110.150">
    <property type="entry name" value="SepF-like protein"/>
    <property type="match status" value="1"/>
</dbReference>
<comment type="function">
    <text evidence="4">Cell division protein that is part of the divisome complex and is recruited early to the Z-ring. Probably stimulates Z-ring formation, perhaps through the cross-linking of FtsZ protofilaments. Its function overlaps with FtsA.</text>
</comment>
<dbReference type="AlphaFoldDB" id="A0A931M201"/>
<keyword evidence="3" id="KW-0131">Cell cycle</keyword>
<protein>
    <submittedName>
        <fullName evidence="5">Cell division protein SepF</fullName>
    </submittedName>
</protein>
<dbReference type="Proteomes" id="UP000727962">
    <property type="component" value="Unassembled WGS sequence"/>
</dbReference>
<dbReference type="Pfam" id="PF04472">
    <property type="entry name" value="SepF"/>
    <property type="match status" value="1"/>
</dbReference>
<comment type="caution">
    <text evidence="5">The sequence shown here is derived from an EMBL/GenBank/DDBJ whole genome shotgun (WGS) entry which is preliminary data.</text>
</comment>
<organism evidence="5 6">
    <name type="scientific">Fimbriimonas ginsengisoli</name>
    <dbReference type="NCBI Taxonomy" id="1005039"/>
    <lineage>
        <taxon>Bacteria</taxon>
        <taxon>Bacillati</taxon>
        <taxon>Armatimonadota</taxon>
        <taxon>Fimbriimonadia</taxon>
        <taxon>Fimbriimonadales</taxon>
        <taxon>Fimbriimonadaceae</taxon>
        <taxon>Fimbriimonas</taxon>
    </lineage>
</organism>
<evidence type="ECO:0000313" key="5">
    <source>
        <dbReference type="EMBL" id="MBI1757511.1"/>
    </source>
</evidence>
<dbReference type="InterPro" id="IPR007561">
    <property type="entry name" value="Cell_div_SepF/SepF-rel"/>
</dbReference>
<dbReference type="InterPro" id="IPR023052">
    <property type="entry name" value="Cell_div_SepF"/>
</dbReference>
<dbReference type="EMBL" id="JACOSL010000064">
    <property type="protein sequence ID" value="MBI1757511.1"/>
    <property type="molecule type" value="Genomic_DNA"/>
</dbReference>
<gene>
    <name evidence="5" type="ORF">HYR64_10440</name>
</gene>
<keyword evidence="2" id="KW-0717">Septation</keyword>
<accession>A0A931M201</accession>
<dbReference type="PANTHER" id="PTHR35798">
    <property type="entry name" value="CELL DIVISION PROTEIN SEPF"/>
    <property type="match status" value="1"/>
</dbReference>
<name>A0A931M201_FIMGI</name>
<reference evidence="5" key="1">
    <citation type="submission" date="2020-07" db="EMBL/GenBank/DDBJ databases">
        <title>Huge and variable diversity of episymbiotic CPR bacteria and DPANN archaea in groundwater ecosystems.</title>
        <authorList>
            <person name="He C.Y."/>
            <person name="Keren R."/>
            <person name="Whittaker M."/>
            <person name="Farag I.F."/>
            <person name="Doudna J."/>
            <person name="Cate J.H.D."/>
            <person name="Banfield J.F."/>
        </authorList>
    </citation>
    <scope>NUCLEOTIDE SEQUENCE</scope>
    <source>
        <strain evidence="5">NC_groundwater_17_Pr7_B-0.1um_64_12</strain>
    </source>
</reference>
<evidence type="ECO:0000313" key="6">
    <source>
        <dbReference type="Proteomes" id="UP000727962"/>
    </source>
</evidence>
<evidence type="ECO:0000256" key="4">
    <source>
        <dbReference type="ARBA" id="ARBA00044936"/>
    </source>
</evidence>
<dbReference type="GO" id="GO:0000917">
    <property type="term" value="P:division septum assembly"/>
    <property type="evidence" value="ECO:0007669"/>
    <property type="project" value="UniProtKB-KW"/>
</dbReference>
<dbReference type="PANTHER" id="PTHR35798:SF1">
    <property type="entry name" value="CELL DIVISION PROTEIN SEPF"/>
    <property type="match status" value="1"/>
</dbReference>
<evidence type="ECO:0000256" key="3">
    <source>
        <dbReference type="ARBA" id="ARBA00023306"/>
    </source>
</evidence>